<dbReference type="GO" id="GO:0017148">
    <property type="term" value="P:negative regulation of translation"/>
    <property type="evidence" value="ECO:0007669"/>
    <property type="project" value="TreeGrafter"/>
</dbReference>
<evidence type="ECO:0000313" key="7">
    <source>
        <dbReference type="EMBL" id="AKQ04542.1"/>
    </source>
</evidence>
<name>A0A0H4TDC6_9CHLR</name>
<dbReference type="GO" id="GO:0003735">
    <property type="term" value="F:structural constituent of ribosome"/>
    <property type="evidence" value="ECO:0007669"/>
    <property type="project" value="InterPro"/>
</dbReference>
<gene>
    <name evidence="4 6 7" type="primary">rplM</name>
</gene>
<keyword evidence="3 4" id="KW-0687">Ribonucleoprotein</keyword>
<dbReference type="SUPFAM" id="SSF52161">
    <property type="entry name" value="Ribosomal protein L13"/>
    <property type="match status" value="1"/>
</dbReference>
<dbReference type="EMBL" id="KT007044">
    <property type="protein sequence ID" value="AKQ04542.1"/>
    <property type="molecule type" value="Genomic_DNA"/>
</dbReference>
<dbReference type="CDD" id="cd00392">
    <property type="entry name" value="Ribosomal_L13"/>
    <property type="match status" value="1"/>
</dbReference>
<dbReference type="InterPro" id="IPR005822">
    <property type="entry name" value="Ribosomal_uL13"/>
</dbReference>
<dbReference type="PROSITE" id="PS00783">
    <property type="entry name" value="RIBOSOMAL_L13"/>
    <property type="match status" value="1"/>
</dbReference>
<comment type="subunit">
    <text evidence="4">Part of the 50S ribosomal subunit.</text>
</comment>
<dbReference type="PANTHER" id="PTHR11545">
    <property type="entry name" value="RIBOSOMAL PROTEIN L13"/>
    <property type="match status" value="1"/>
</dbReference>
<dbReference type="GO" id="GO:0006412">
    <property type="term" value="P:translation"/>
    <property type="evidence" value="ECO:0007669"/>
    <property type="project" value="UniProtKB-UniRule"/>
</dbReference>
<evidence type="ECO:0000256" key="3">
    <source>
        <dbReference type="ARBA" id="ARBA00023274"/>
    </source>
</evidence>
<dbReference type="PANTHER" id="PTHR11545:SF2">
    <property type="entry name" value="LARGE RIBOSOMAL SUBUNIT PROTEIN UL13M"/>
    <property type="match status" value="1"/>
</dbReference>
<dbReference type="InterPro" id="IPR036899">
    <property type="entry name" value="Ribosomal_uL13_sf"/>
</dbReference>
<evidence type="ECO:0000256" key="6">
    <source>
        <dbReference type="RuleBase" id="RU003878"/>
    </source>
</evidence>
<evidence type="ECO:0000256" key="2">
    <source>
        <dbReference type="ARBA" id="ARBA00022980"/>
    </source>
</evidence>
<proteinExistence type="inferred from homology"/>
<organism evidence="7">
    <name type="scientific">uncultured Chloroflexi bacterium Rifle_16ft_4_minimus_6153</name>
    <dbReference type="NCBI Taxonomy" id="1665079"/>
    <lineage>
        <taxon>Bacteria</taxon>
        <taxon>Bacillati</taxon>
        <taxon>Chloroflexota</taxon>
        <taxon>environmental samples</taxon>
    </lineage>
</organism>
<dbReference type="PIRSF" id="PIRSF002181">
    <property type="entry name" value="Ribosomal_L13"/>
    <property type="match status" value="1"/>
</dbReference>
<dbReference type="Gene3D" id="3.90.1180.10">
    <property type="entry name" value="Ribosomal protein L13"/>
    <property type="match status" value="1"/>
</dbReference>
<dbReference type="Pfam" id="PF00572">
    <property type="entry name" value="Ribosomal_L13"/>
    <property type="match status" value="1"/>
</dbReference>
<reference evidence="7" key="1">
    <citation type="journal article" date="2015" name="ISME J.">
        <title>Aquifer environment selects for microbial species cohorts in sediment and groundwater.</title>
        <authorList>
            <person name="Hug L.A."/>
            <person name="Thomas B.C."/>
            <person name="Brown C.T."/>
            <person name="Frischkorn K.R."/>
            <person name="Williams K.H."/>
            <person name="Tringe S.G."/>
            <person name="Banfield J.F."/>
        </authorList>
    </citation>
    <scope>NUCLEOTIDE SEQUENCE</scope>
</reference>
<dbReference type="GO" id="GO:0003729">
    <property type="term" value="F:mRNA binding"/>
    <property type="evidence" value="ECO:0007669"/>
    <property type="project" value="TreeGrafter"/>
</dbReference>
<evidence type="ECO:0000256" key="1">
    <source>
        <dbReference type="ARBA" id="ARBA00006227"/>
    </source>
</evidence>
<sequence length="127" mass="14292">MSKRAKSNRNGTWWTILRGKHKPTFTPGLDVGDYVIVVNAQKIAVTGKKATEKMYYTVSMYPGGLKSISLRDQLAKHPDRVITHAVRGMLPHNRLGRALLKKLKVYAGPEHPHAAQQPTEWKNLHEG</sequence>
<dbReference type="NCBIfam" id="TIGR01066">
    <property type="entry name" value="rplM_bact"/>
    <property type="match status" value="1"/>
</dbReference>
<dbReference type="HAMAP" id="MF_01366">
    <property type="entry name" value="Ribosomal_uL13"/>
    <property type="match status" value="1"/>
</dbReference>
<protein>
    <recommendedName>
        <fullName evidence="4">Large ribosomal subunit protein uL13</fullName>
    </recommendedName>
</protein>
<keyword evidence="2 4" id="KW-0689">Ribosomal protein</keyword>
<dbReference type="InterPro" id="IPR023563">
    <property type="entry name" value="Ribosomal_uL13_CS"/>
</dbReference>
<dbReference type="InterPro" id="IPR005823">
    <property type="entry name" value="Ribosomal_uL13_bac-type"/>
</dbReference>
<evidence type="ECO:0000256" key="5">
    <source>
        <dbReference type="RuleBase" id="RU003877"/>
    </source>
</evidence>
<comment type="function">
    <text evidence="4 6">This protein is one of the early assembly proteins of the 50S ribosomal subunit, although it is not seen to bind rRNA by itself. It is important during the early stages of 50S assembly.</text>
</comment>
<accession>A0A0H4TDC6</accession>
<dbReference type="GO" id="GO:0022625">
    <property type="term" value="C:cytosolic large ribosomal subunit"/>
    <property type="evidence" value="ECO:0007669"/>
    <property type="project" value="TreeGrafter"/>
</dbReference>
<comment type="similarity">
    <text evidence="1 4 5">Belongs to the universal ribosomal protein uL13 family.</text>
</comment>
<evidence type="ECO:0000256" key="4">
    <source>
        <dbReference type="HAMAP-Rule" id="MF_01366"/>
    </source>
</evidence>
<dbReference type="AlphaFoldDB" id="A0A0H4TDC6"/>